<name>A0ABR1JFT5_9AGAR</name>
<organism evidence="3 4">
    <name type="scientific">Marasmiellus scandens</name>
    <dbReference type="NCBI Taxonomy" id="2682957"/>
    <lineage>
        <taxon>Eukaryota</taxon>
        <taxon>Fungi</taxon>
        <taxon>Dikarya</taxon>
        <taxon>Basidiomycota</taxon>
        <taxon>Agaricomycotina</taxon>
        <taxon>Agaricomycetes</taxon>
        <taxon>Agaricomycetidae</taxon>
        <taxon>Agaricales</taxon>
        <taxon>Marasmiineae</taxon>
        <taxon>Omphalotaceae</taxon>
        <taxon>Marasmiellus</taxon>
    </lineage>
</organism>
<evidence type="ECO:0000313" key="4">
    <source>
        <dbReference type="Proteomes" id="UP001498398"/>
    </source>
</evidence>
<evidence type="ECO:0000256" key="2">
    <source>
        <dbReference type="SAM" id="Phobius"/>
    </source>
</evidence>
<keyword evidence="4" id="KW-1185">Reference proteome</keyword>
<gene>
    <name evidence="3" type="ORF">VKT23_008867</name>
</gene>
<keyword evidence="2" id="KW-0812">Transmembrane</keyword>
<proteinExistence type="predicted"/>
<accession>A0ABR1JFT5</accession>
<feature type="region of interest" description="Disordered" evidence="1">
    <location>
        <begin position="119"/>
        <end position="153"/>
    </location>
</feature>
<feature type="transmembrane region" description="Helical" evidence="2">
    <location>
        <begin position="24"/>
        <end position="46"/>
    </location>
</feature>
<protein>
    <submittedName>
        <fullName evidence="3">Uncharacterized protein</fullName>
    </submittedName>
</protein>
<comment type="caution">
    <text evidence="3">The sequence shown here is derived from an EMBL/GenBank/DDBJ whole genome shotgun (WGS) entry which is preliminary data.</text>
</comment>
<keyword evidence="2" id="KW-0472">Membrane</keyword>
<dbReference type="Proteomes" id="UP001498398">
    <property type="component" value="Unassembled WGS sequence"/>
</dbReference>
<evidence type="ECO:0000256" key="1">
    <source>
        <dbReference type="SAM" id="MobiDB-lite"/>
    </source>
</evidence>
<keyword evidence="2" id="KW-1133">Transmembrane helix</keyword>
<sequence length="206" mass="23387">MILGIDGVRPHVHHINESMLWTDFLAVLSAFGVVVSSGITLTIFFPRDIGNEIAKRDALRDRNRIMTWNQQNQSIVSESYTQRHLLTSSQSAVRDSQTIEHQNALGETPTLNGQHKLWSEEESDTHYEGTFSTHEMPPLRPNRRRENDEVELGGVGTLTTTNLSWHNKNLTGGVNPAIHTYTSPINFVYNDRASEAASRFTFTRRR</sequence>
<reference evidence="3 4" key="1">
    <citation type="submission" date="2024-01" db="EMBL/GenBank/DDBJ databases">
        <title>A draft genome for the cacao thread blight pathogen Marasmiellus scandens.</title>
        <authorList>
            <person name="Baruah I.K."/>
            <person name="Leung J."/>
            <person name="Bukari Y."/>
            <person name="Amoako-Attah I."/>
            <person name="Meinhardt L.W."/>
            <person name="Bailey B.A."/>
            <person name="Cohen S.P."/>
        </authorList>
    </citation>
    <scope>NUCLEOTIDE SEQUENCE [LARGE SCALE GENOMIC DNA]</scope>
    <source>
        <strain evidence="3 4">GH-19</strain>
    </source>
</reference>
<evidence type="ECO:0000313" key="3">
    <source>
        <dbReference type="EMBL" id="KAK7460939.1"/>
    </source>
</evidence>
<dbReference type="EMBL" id="JBANRG010000014">
    <property type="protein sequence ID" value="KAK7460939.1"/>
    <property type="molecule type" value="Genomic_DNA"/>
</dbReference>